<reference evidence="1" key="2">
    <citation type="journal article" date="2023" name="IMA Fungus">
        <title>Comparative genomic study of the Penicillium genus elucidates a diverse pangenome and 15 lateral gene transfer events.</title>
        <authorList>
            <person name="Petersen C."/>
            <person name="Sorensen T."/>
            <person name="Nielsen M.R."/>
            <person name="Sondergaard T.E."/>
            <person name="Sorensen J.L."/>
            <person name="Fitzpatrick D.A."/>
            <person name="Frisvad J.C."/>
            <person name="Nielsen K.L."/>
        </authorList>
    </citation>
    <scope>NUCLEOTIDE SEQUENCE</scope>
    <source>
        <strain evidence="1">IBT 21472</strain>
    </source>
</reference>
<reference evidence="1" key="1">
    <citation type="submission" date="2022-12" db="EMBL/GenBank/DDBJ databases">
        <authorList>
            <person name="Petersen C."/>
        </authorList>
    </citation>
    <scope>NUCLEOTIDE SEQUENCE</scope>
    <source>
        <strain evidence="1">IBT 21472</strain>
    </source>
</reference>
<keyword evidence="2" id="KW-1185">Reference proteome</keyword>
<comment type="caution">
    <text evidence="1">The sequence shown here is derived from an EMBL/GenBank/DDBJ whole genome shotgun (WGS) entry which is preliminary data.</text>
</comment>
<dbReference type="Proteomes" id="UP001147746">
    <property type="component" value="Unassembled WGS sequence"/>
</dbReference>
<accession>A0A9W9QEU4</accession>
<name>A0A9W9QEU4_9EURO</name>
<organism evidence="1 2">
    <name type="scientific">Penicillium atrosanguineum</name>
    <dbReference type="NCBI Taxonomy" id="1132637"/>
    <lineage>
        <taxon>Eukaryota</taxon>
        <taxon>Fungi</taxon>
        <taxon>Dikarya</taxon>
        <taxon>Ascomycota</taxon>
        <taxon>Pezizomycotina</taxon>
        <taxon>Eurotiomycetes</taxon>
        <taxon>Eurotiomycetidae</taxon>
        <taxon>Eurotiales</taxon>
        <taxon>Aspergillaceae</taxon>
        <taxon>Penicillium</taxon>
    </lineage>
</organism>
<gene>
    <name evidence="1" type="ORF">N7476_000786</name>
</gene>
<evidence type="ECO:0000313" key="1">
    <source>
        <dbReference type="EMBL" id="KAJ5331003.1"/>
    </source>
</evidence>
<sequence>MDQDQWASGPVGMECKWSANVEWWTRGGRDRALVRERAKPTAEPVVLDASSLSPVQSPVQFTQFTVQSTVYRLPSTVYRLQDPRTSP</sequence>
<proteinExistence type="predicted"/>
<dbReference type="EMBL" id="JAPZBO010000001">
    <property type="protein sequence ID" value="KAJ5331003.1"/>
    <property type="molecule type" value="Genomic_DNA"/>
</dbReference>
<dbReference type="AlphaFoldDB" id="A0A9W9QEU4"/>
<protein>
    <submittedName>
        <fullName evidence="1">Uncharacterized protein</fullName>
    </submittedName>
</protein>
<evidence type="ECO:0000313" key="2">
    <source>
        <dbReference type="Proteomes" id="UP001147746"/>
    </source>
</evidence>